<organism evidence="1 2">
    <name type="scientific">Eretmocerus hayati</name>
    <dbReference type="NCBI Taxonomy" id="131215"/>
    <lineage>
        <taxon>Eukaryota</taxon>
        <taxon>Metazoa</taxon>
        <taxon>Ecdysozoa</taxon>
        <taxon>Arthropoda</taxon>
        <taxon>Hexapoda</taxon>
        <taxon>Insecta</taxon>
        <taxon>Pterygota</taxon>
        <taxon>Neoptera</taxon>
        <taxon>Endopterygota</taxon>
        <taxon>Hymenoptera</taxon>
        <taxon>Apocrita</taxon>
        <taxon>Proctotrupomorpha</taxon>
        <taxon>Chalcidoidea</taxon>
        <taxon>Aphelinidae</taxon>
        <taxon>Aphelininae</taxon>
        <taxon>Eretmocerus</taxon>
    </lineage>
</organism>
<sequence length="108" mass="12377">MCMQYGERDEKRVGYVDTCEDDDRDSFSREIDEICTKTRHPAYVSGNSEVEPRFMKVQINGVDLGMEIDSGSAESIIPLRLVEIRMLVRWTPTVDRSILEQAGMMIVD</sequence>
<keyword evidence="2" id="KW-1185">Reference proteome</keyword>
<comment type="caution">
    <text evidence="1">The sequence shown here is derived from an EMBL/GenBank/DDBJ whole genome shotgun (WGS) entry which is preliminary data.</text>
</comment>
<evidence type="ECO:0000313" key="1">
    <source>
        <dbReference type="EMBL" id="KAJ8677695.1"/>
    </source>
</evidence>
<evidence type="ECO:0000313" key="2">
    <source>
        <dbReference type="Proteomes" id="UP001239111"/>
    </source>
</evidence>
<reference evidence="1" key="1">
    <citation type="submission" date="2023-04" db="EMBL/GenBank/DDBJ databases">
        <title>A chromosome-level genome assembly of the parasitoid wasp Eretmocerus hayati.</title>
        <authorList>
            <person name="Zhong Y."/>
            <person name="Liu S."/>
            <person name="Liu Y."/>
        </authorList>
    </citation>
    <scope>NUCLEOTIDE SEQUENCE</scope>
    <source>
        <strain evidence="1">ZJU_SS_LIU_2023</strain>
    </source>
</reference>
<proteinExistence type="predicted"/>
<gene>
    <name evidence="1" type="ORF">QAD02_013482</name>
</gene>
<protein>
    <submittedName>
        <fullName evidence="1">Uncharacterized protein</fullName>
    </submittedName>
</protein>
<name>A0ACC2P291_9HYME</name>
<dbReference type="Proteomes" id="UP001239111">
    <property type="component" value="Chromosome 2"/>
</dbReference>
<dbReference type="EMBL" id="CM056742">
    <property type="protein sequence ID" value="KAJ8677695.1"/>
    <property type="molecule type" value="Genomic_DNA"/>
</dbReference>
<accession>A0ACC2P291</accession>